<proteinExistence type="predicted"/>
<protein>
    <submittedName>
        <fullName evidence="2">Uncharacterized protein</fullName>
    </submittedName>
</protein>
<evidence type="ECO:0000313" key="2">
    <source>
        <dbReference type="EMBL" id="CAI9302154.1"/>
    </source>
</evidence>
<keyword evidence="3" id="KW-1185">Reference proteome</keyword>
<feature type="region of interest" description="Disordered" evidence="1">
    <location>
        <begin position="128"/>
        <end position="176"/>
    </location>
</feature>
<reference evidence="2" key="1">
    <citation type="submission" date="2023-04" db="EMBL/GenBank/DDBJ databases">
        <authorList>
            <person name="Vijverberg K."/>
            <person name="Xiong W."/>
            <person name="Schranz E."/>
        </authorList>
    </citation>
    <scope>NUCLEOTIDE SEQUENCE</scope>
</reference>
<dbReference type="Proteomes" id="UP001177003">
    <property type="component" value="Chromosome 9"/>
</dbReference>
<feature type="compositionally biased region" description="Basic and acidic residues" evidence="1">
    <location>
        <begin position="140"/>
        <end position="162"/>
    </location>
</feature>
<evidence type="ECO:0000256" key="1">
    <source>
        <dbReference type="SAM" id="MobiDB-lite"/>
    </source>
</evidence>
<dbReference type="AlphaFoldDB" id="A0AA36EN78"/>
<organism evidence="2 3">
    <name type="scientific">Lactuca saligna</name>
    <name type="common">Willowleaf lettuce</name>
    <dbReference type="NCBI Taxonomy" id="75948"/>
    <lineage>
        <taxon>Eukaryota</taxon>
        <taxon>Viridiplantae</taxon>
        <taxon>Streptophyta</taxon>
        <taxon>Embryophyta</taxon>
        <taxon>Tracheophyta</taxon>
        <taxon>Spermatophyta</taxon>
        <taxon>Magnoliopsida</taxon>
        <taxon>eudicotyledons</taxon>
        <taxon>Gunneridae</taxon>
        <taxon>Pentapetalae</taxon>
        <taxon>asterids</taxon>
        <taxon>campanulids</taxon>
        <taxon>Asterales</taxon>
        <taxon>Asteraceae</taxon>
        <taxon>Cichorioideae</taxon>
        <taxon>Cichorieae</taxon>
        <taxon>Lactucinae</taxon>
        <taxon>Lactuca</taxon>
    </lineage>
</organism>
<sequence length="176" mass="20895">MKASEKRHDATLRDQQAFILSIHTQVGHLTKLVQEKLLDLLSRKVYSIHMAQDMDADREEEDEFPYQPPLSFLSCARENLVKQGNTMFMQHKELKEKLEKEEKHLKPLMSTPMIFEVFAFTRPPDQVTKVVEEKEEEYDEPHFDKRNPERDKTKAKDMGMRKEPKRKHKEDVNPTM</sequence>
<gene>
    <name evidence="2" type="ORF">LSALG_LOCUS40656</name>
</gene>
<dbReference type="EMBL" id="OX465085">
    <property type="protein sequence ID" value="CAI9302154.1"/>
    <property type="molecule type" value="Genomic_DNA"/>
</dbReference>
<accession>A0AA36EN78</accession>
<evidence type="ECO:0000313" key="3">
    <source>
        <dbReference type="Proteomes" id="UP001177003"/>
    </source>
</evidence>
<name>A0AA36EN78_LACSI</name>